<proteinExistence type="predicted"/>
<dbReference type="Gene3D" id="3.90.550.10">
    <property type="entry name" value="Spore Coat Polysaccharide Biosynthesis Protein SpsA, Chain A"/>
    <property type="match status" value="1"/>
</dbReference>
<evidence type="ECO:0008006" key="4">
    <source>
        <dbReference type="Google" id="ProtNLM"/>
    </source>
</evidence>
<dbReference type="SUPFAM" id="SSF53448">
    <property type="entry name" value="Nucleotide-diphospho-sugar transferases"/>
    <property type="match status" value="1"/>
</dbReference>
<organism evidence="2 3">
    <name type="scientific">Pedobacter fastidiosus</name>
    <dbReference type="NCBI Taxonomy" id="2765361"/>
    <lineage>
        <taxon>Bacteria</taxon>
        <taxon>Pseudomonadati</taxon>
        <taxon>Bacteroidota</taxon>
        <taxon>Sphingobacteriia</taxon>
        <taxon>Sphingobacteriales</taxon>
        <taxon>Sphingobacteriaceae</taxon>
        <taxon>Pedobacter</taxon>
    </lineage>
</organism>
<reference evidence="2 3" key="1">
    <citation type="submission" date="2020-08" db="EMBL/GenBank/DDBJ databases">
        <authorList>
            <person name="Sun Q."/>
            <person name="Inoue M."/>
        </authorList>
    </citation>
    <scope>NUCLEOTIDE SEQUENCE [LARGE SCALE GENOMIC DNA]</scope>
    <source>
        <strain evidence="2 3">CCM 8938</strain>
    </source>
</reference>
<protein>
    <recommendedName>
        <fullName evidence="4">Glycosyltransferase, GT2 family</fullName>
    </recommendedName>
</protein>
<comment type="caution">
    <text evidence="2">The sequence shown here is derived from an EMBL/GenBank/DDBJ whole genome shotgun (WGS) entry which is preliminary data.</text>
</comment>
<dbReference type="InterPro" id="IPR029044">
    <property type="entry name" value="Nucleotide-diphossugar_trans"/>
</dbReference>
<feature type="transmembrane region" description="Helical" evidence="1">
    <location>
        <begin position="268"/>
        <end position="288"/>
    </location>
</feature>
<keyword evidence="1" id="KW-0472">Membrane</keyword>
<accession>A0ABR7KR57</accession>
<keyword evidence="1" id="KW-1133">Transmembrane helix</keyword>
<keyword evidence="3" id="KW-1185">Reference proteome</keyword>
<sequence>MLHYDIILIATCHTHTYVYDLMETVLKNNRKIAACLIVVNQDKNLIKTYDDTLHTHVKIIEHSKPLNTSVGRNLGIEYVIENKITAKYLTFPDDDSSFDASFFETLGALITKNDLRNFVIDVYCTGTKVLFRKISYENDQLLTRKDWDIVGAVNVLYNFDTFEKVGYFDVRFGVNATYGAGEDGDYFIRATQFDKFYYNNELYNYHPSGESKFKKMSYQSLRKRMFNYGKGGIALLCKHKMYFGASFLTIRAVGGVASYVLKGKFLIALTYFEAFFIRLFFLIKFSIFSVK</sequence>
<dbReference type="Proteomes" id="UP000652755">
    <property type="component" value="Unassembled WGS sequence"/>
</dbReference>
<name>A0ABR7KR57_9SPHI</name>
<evidence type="ECO:0000313" key="3">
    <source>
        <dbReference type="Proteomes" id="UP000652755"/>
    </source>
</evidence>
<evidence type="ECO:0000313" key="2">
    <source>
        <dbReference type="EMBL" id="MBC6110545.1"/>
    </source>
</evidence>
<evidence type="ECO:0000256" key="1">
    <source>
        <dbReference type="SAM" id="Phobius"/>
    </source>
</evidence>
<dbReference type="RefSeq" id="WP_187071020.1">
    <property type="nucleotide sequence ID" value="NZ_JACRYL010000007.1"/>
</dbReference>
<keyword evidence="1" id="KW-0812">Transmembrane</keyword>
<gene>
    <name evidence="2" type="ORF">H7U22_08920</name>
</gene>
<dbReference type="EMBL" id="JACRYL010000007">
    <property type="protein sequence ID" value="MBC6110545.1"/>
    <property type="molecule type" value="Genomic_DNA"/>
</dbReference>